<feature type="signal peptide" evidence="1">
    <location>
        <begin position="1"/>
        <end position="24"/>
    </location>
</feature>
<evidence type="ECO:0000259" key="2">
    <source>
        <dbReference type="Pfam" id="PF07833"/>
    </source>
</evidence>
<dbReference type="Gene3D" id="2.60.40.10">
    <property type="entry name" value="Immunoglobulins"/>
    <property type="match status" value="1"/>
</dbReference>
<evidence type="ECO:0000313" key="3">
    <source>
        <dbReference type="EMBL" id="QMV44634.1"/>
    </source>
</evidence>
<reference evidence="3 4" key="1">
    <citation type="submission" date="2019-07" db="EMBL/GenBank/DDBJ databases">
        <authorList>
            <person name="Kim J.K."/>
            <person name="Cheong H.-M."/>
            <person name="Choi Y."/>
            <person name="Hwang K.J."/>
            <person name="Lee S."/>
            <person name="Choi C."/>
        </authorList>
    </citation>
    <scope>NUCLEOTIDE SEQUENCE [LARGE SCALE GENOMIC DNA]</scope>
    <source>
        <strain evidence="3 4">KS 22</strain>
    </source>
</reference>
<dbReference type="AlphaFoldDB" id="A0A7G5C600"/>
<dbReference type="EMBL" id="CP041969">
    <property type="protein sequence ID" value="QMV44634.1"/>
    <property type="molecule type" value="Genomic_DNA"/>
</dbReference>
<evidence type="ECO:0000313" key="4">
    <source>
        <dbReference type="Proteomes" id="UP000515679"/>
    </source>
</evidence>
<organism evidence="3 4">
    <name type="scientific">Cohnella cholangitidis</name>
    <dbReference type="NCBI Taxonomy" id="2598458"/>
    <lineage>
        <taxon>Bacteria</taxon>
        <taxon>Bacillati</taxon>
        <taxon>Bacillota</taxon>
        <taxon>Bacilli</taxon>
        <taxon>Bacillales</taxon>
        <taxon>Paenibacillaceae</taxon>
        <taxon>Cohnella</taxon>
    </lineage>
</organism>
<dbReference type="InterPro" id="IPR012854">
    <property type="entry name" value="Cu_amine_oxidase-like_N"/>
</dbReference>
<dbReference type="InterPro" id="IPR035986">
    <property type="entry name" value="PKD_dom_sf"/>
</dbReference>
<accession>A0A7G5C600</accession>
<evidence type="ECO:0000256" key="1">
    <source>
        <dbReference type="SAM" id="SignalP"/>
    </source>
</evidence>
<sequence>MNKRLMLLILSFIMLFSVPLQLNAEGNANAKEKLVLFQGSKKMIHNGSTVLAAQPITTSKGVTYVAARSFMNEIYGKIVYDSKNNQGTLTFGSSVLVMRSGKSSYTLNGAVKNSASGKPYLLNGTLMIPLRLVAQSFGLKVTNFTKEKRVELTWESVPVANFSVSNTNPYAQQTEVKYNDQSYHPKGLKIIDERWENNYEIFDQAGTYTVSHWVQDETGVWSEPYTVTIRVKPPNQPPVARFGTLKDTYRIGEYITYNDLSTDDENRIVKREWSNNFPGFFAPGPQTVTLTVTDANGAVNEFSKTITISDEVMYTKEQFDLVYTEIGEKFGIQGSSVLSLPTIPYWINDREQTLIRANSPESIIEEGITYEDTVSGNVRFLLHNLNKRSKPVKFYVLLTNNNATTATVRLGAKGMAGPNPFVSTVGKAVTGRFLESIQNPSYSYVYIPPGESRVIFKEYSDKTVMPGDVYSMYADVQMKDQLKFQVIVVDENRNLMKMLPYLKVLPSNDRHIRGTFENANRMMYVNQTIGNEKSRMVLADNFVDTRISGIDKTTNTPVLNMGNYGVLYTLRLSNVQPHTAIVVNPRGGHYAGAFSVNGKVVYTTTNSILLNPNEVGMLYKSGDTQETVTITFTPANGSMLPINLLFLPMPSPE</sequence>
<dbReference type="Proteomes" id="UP000515679">
    <property type="component" value="Chromosome"/>
</dbReference>
<dbReference type="SUPFAM" id="SSF49299">
    <property type="entry name" value="PKD domain"/>
    <property type="match status" value="2"/>
</dbReference>
<dbReference type="KEGG" id="cchl:FPL14_28270"/>
<dbReference type="InterPro" id="IPR013783">
    <property type="entry name" value="Ig-like_fold"/>
</dbReference>
<feature type="domain" description="Copper amine oxidase-like N-terminal" evidence="2">
    <location>
        <begin position="46"/>
        <end position="150"/>
    </location>
</feature>
<dbReference type="Gene3D" id="3.30.457.10">
    <property type="entry name" value="Copper amine oxidase-like, N-terminal domain"/>
    <property type="match status" value="1"/>
</dbReference>
<dbReference type="SUPFAM" id="SSF55383">
    <property type="entry name" value="Copper amine oxidase, domain N"/>
    <property type="match status" value="1"/>
</dbReference>
<dbReference type="InterPro" id="IPR036582">
    <property type="entry name" value="Mao_N_sf"/>
</dbReference>
<keyword evidence="4" id="KW-1185">Reference proteome</keyword>
<name>A0A7G5C600_9BACL</name>
<keyword evidence="1" id="KW-0732">Signal</keyword>
<dbReference type="RefSeq" id="WP_182300890.1">
    <property type="nucleotide sequence ID" value="NZ_CP041969.1"/>
</dbReference>
<proteinExistence type="predicted"/>
<gene>
    <name evidence="3" type="ORF">FPL14_28270</name>
</gene>
<feature type="chain" id="PRO_5028811460" evidence="1">
    <location>
        <begin position="25"/>
        <end position="653"/>
    </location>
</feature>
<dbReference type="Pfam" id="PF07833">
    <property type="entry name" value="Cu_amine_oxidN1"/>
    <property type="match status" value="1"/>
</dbReference>
<protein>
    <submittedName>
        <fullName evidence="3">Copper amine oxidase N-terminal domain-containing protein</fullName>
    </submittedName>
</protein>